<sequence length="678" mass="76730">MAFIQRLQLVQREADVVERKVDRLVKDVNNTHGSKEELFRRCRELQISAEKTLKALQTLAKADDRAPEEDMRYDRKKQAEERRLKKMLERLNTLSLELSPPGPSAAADNISKEDSEDDGDGNSGDNNSSDDDDDDDDETDGKDEDRAPSSSQFYMVLNDLEGEQEGDLSIQRGEVLRIIKKTSDGWWLAQNTKGYRGVVPKTFLKLDSEIDDEDEEDTEDEDENDEDEEEEEDEVEEKPSDDQGKDSKVSNWSTVRKALTQIDTTDVLSAMGAIPSGFRSSTLSKLLEEDVHFKCSHYVQPELSGSQLSFKDLSLDTDTGRVRSRQVRTCVCFTLWSCRMIPSPGVGLQVLSRHIRLCAFDGTQVLSNIHTVRASYNSKNPKTWTFSPMMSGILPTLLDGDCFLRSDSLSPNLGILFELGVSFLRKSTGERGELSCGWAFLKLTDDTGNPIPNKTYELQVNGGTPYEKDVIVETSTNRKSVFQQMLQGKQQPKLNVKLKSTNSRTRAQLSLLPDTLLYCLNCVHLLVLHRQLLADTLLIDRPTMQNADPISSPILSTFPALLDQTDLLDALRISWMEAETNMSRAQKRDLTYLKQEFSKVYMSVYFLLNSPSLPCYRWADPPSEEQRARVIYAALEDLKKYQHTARQSGGPEIFFDSDHSHFAFDVQECTFDLLNAAR</sequence>
<evidence type="ECO:0000313" key="6">
    <source>
        <dbReference type="RefSeq" id="XP_013889255.1"/>
    </source>
</evidence>
<dbReference type="Gene3D" id="2.30.30.40">
    <property type="entry name" value="SH3 Domains"/>
    <property type="match status" value="1"/>
</dbReference>
<dbReference type="Proteomes" id="UP000192220">
    <property type="component" value="Unplaced"/>
</dbReference>
<evidence type="ECO:0000256" key="3">
    <source>
        <dbReference type="SAM" id="MobiDB-lite"/>
    </source>
</evidence>
<dbReference type="PANTHER" id="PTHR15176">
    <property type="entry name" value="NEPHROCYSTIN"/>
    <property type="match status" value="1"/>
</dbReference>
<feature type="domain" description="SH3" evidence="4">
    <location>
        <begin position="149"/>
        <end position="209"/>
    </location>
</feature>
<keyword evidence="5" id="KW-1185">Reference proteome</keyword>
<proteinExistence type="predicted"/>
<dbReference type="Pfam" id="PF00018">
    <property type="entry name" value="SH3_1"/>
    <property type="match status" value="1"/>
</dbReference>
<feature type="compositionally biased region" description="Acidic residues" evidence="3">
    <location>
        <begin position="128"/>
        <end position="142"/>
    </location>
</feature>
<dbReference type="InterPro" id="IPR036028">
    <property type="entry name" value="SH3-like_dom_sf"/>
</dbReference>
<dbReference type="RefSeq" id="XP_013889255.1">
    <property type="nucleotide sequence ID" value="XM_014033801.1"/>
</dbReference>
<feature type="compositionally biased region" description="Acidic residues" evidence="3">
    <location>
        <begin position="209"/>
        <end position="236"/>
    </location>
</feature>
<dbReference type="InterPro" id="IPR030642">
    <property type="entry name" value="NPHP1_SH3"/>
</dbReference>
<dbReference type="InterPro" id="IPR001452">
    <property type="entry name" value="SH3_domain"/>
</dbReference>
<gene>
    <name evidence="6" type="primary">nphp1</name>
</gene>
<evidence type="ECO:0000256" key="1">
    <source>
        <dbReference type="ARBA" id="ARBA00022443"/>
    </source>
</evidence>
<dbReference type="CDD" id="cd11770">
    <property type="entry name" value="SH3_Nephrocystin"/>
    <property type="match status" value="1"/>
</dbReference>
<dbReference type="InParanoid" id="A0A2I4DAI8"/>
<feature type="region of interest" description="Disordered" evidence="3">
    <location>
        <begin position="206"/>
        <end position="250"/>
    </location>
</feature>
<dbReference type="GO" id="GO:0005929">
    <property type="term" value="C:cilium"/>
    <property type="evidence" value="ECO:0007669"/>
    <property type="project" value="TreeGrafter"/>
</dbReference>
<dbReference type="SMART" id="SM00326">
    <property type="entry name" value="SH3"/>
    <property type="match status" value="1"/>
</dbReference>
<dbReference type="PANTHER" id="PTHR15176:SF1">
    <property type="entry name" value="NEPHROCYSTIN-1"/>
    <property type="match status" value="1"/>
</dbReference>
<evidence type="ECO:0000256" key="2">
    <source>
        <dbReference type="PROSITE-ProRule" id="PRU00192"/>
    </source>
</evidence>
<feature type="compositionally biased region" description="Basic and acidic residues" evidence="3">
    <location>
        <begin position="237"/>
        <end position="248"/>
    </location>
</feature>
<reference evidence="6" key="1">
    <citation type="submission" date="2025-08" db="UniProtKB">
        <authorList>
            <consortium name="RefSeq"/>
        </authorList>
    </citation>
    <scope>IDENTIFICATION</scope>
</reference>
<evidence type="ECO:0000313" key="5">
    <source>
        <dbReference type="Proteomes" id="UP000192220"/>
    </source>
</evidence>
<accession>A0A2I4DAI8</accession>
<dbReference type="KEGG" id="alim:106536505"/>
<name>A0A2I4DAI8_AUSLI</name>
<evidence type="ECO:0000259" key="4">
    <source>
        <dbReference type="PROSITE" id="PS50002"/>
    </source>
</evidence>
<dbReference type="STRING" id="52670.A0A2I4DAI8"/>
<dbReference type="GO" id="GO:0005737">
    <property type="term" value="C:cytoplasm"/>
    <property type="evidence" value="ECO:0007669"/>
    <property type="project" value="TreeGrafter"/>
</dbReference>
<dbReference type="AlphaFoldDB" id="A0A2I4DAI8"/>
<dbReference type="OrthoDB" id="5340910at2759"/>
<dbReference type="GeneID" id="106536505"/>
<dbReference type="CTD" id="4867"/>
<dbReference type="PROSITE" id="PS50002">
    <property type="entry name" value="SH3"/>
    <property type="match status" value="1"/>
</dbReference>
<dbReference type="SUPFAM" id="SSF50044">
    <property type="entry name" value="SH3-domain"/>
    <property type="match status" value="1"/>
</dbReference>
<dbReference type="InterPro" id="IPR039687">
    <property type="entry name" value="NPHP1"/>
</dbReference>
<feature type="region of interest" description="Disordered" evidence="3">
    <location>
        <begin position="94"/>
        <end position="152"/>
    </location>
</feature>
<protein>
    <submittedName>
        <fullName evidence="6">Nephrocystin-1</fullName>
    </submittedName>
</protein>
<dbReference type="GO" id="GO:0090251">
    <property type="term" value="P:protein localization involved in establishment of planar polarity"/>
    <property type="evidence" value="ECO:0007669"/>
    <property type="project" value="TreeGrafter"/>
</dbReference>
<organism evidence="5 6">
    <name type="scientific">Austrofundulus limnaeus</name>
    <name type="common">Annual killifish</name>
    <dbReference type="NCBI Taxonomy" id="52670"/>
    <lineage>
        <taxon>Eukaryota</taxon>
        <taxon>Metazoa</taxon>
        <taxon>Chordata</taxon>
        <taxon>Craniata</taxon>
        <taxon>Vertebrata</taxon>
        <taxon>Euteleostomi</taxon>
        <taxon>Actinopterygii</taxon>
        <taxon>Neopterygii</taxon>
        <taxon>Teleostei</taxon>
        <taxon>Neoteleostei</taxon>
        <taxon>Acanthomorphata</taxon>
        <taxon>Ovalentaria</taxon>
        <taxon>Atherinomorphae</taxon>
        <taxon>Cyprinodontiformes</taxon>
        <taxon>Rivulidae</taxon>
        <taxon>Austrofundulus</taxon>
    </lineage>
</organism>
<keyword evidence="1 2" id="KW-0728">SH3 domain</keyword>